<dbReference type="Proteomes" id="UP000007703">
    <property type="component" value="Unassembled WGS sequence"/>
</dbReference>
<reference evidence="1 2" key="1">
    <citation type="journal article" date="2009" name="Nature">
        <title>Evolution of pathogenicity and sexual reproduction in eight Candida genomes.</title>
        <authorList>
            <person name="Butler G."/>
            <person name="Rasmussen M.D."/>
            <person name="Lin M.F."/>
            <person name="Santos M.A."/>
            <person name="Sakthikumar S."/>
            <person name="Munro C.A."/>
            <person name="Rheinbay E."/>
            <person name="Grabherr M."/>
            <person name="Forche A."/>
            <person name="Reedy J.L."/>
            <person name="Agrafioti I."/>
            <person name="Arnaud M.B."/>
            <person name="Bates S."/>
            <person name="Brown A.J."/>
            <person name="Brunke S."/>
            <person name="Costanzo M.C."/>
            <person name="Fitzpatrick D.A."/>
            <person name="de Groot P.W."/>
            <person name="Harris D."/>
            <person name="Hoyer L.L."/>
            <person name="Hube B."/>
            <person name="Klis F.M."/>
            <person name="Kodira C."/>
            <person name="Lennard N."/>
            <person name="Logue M.E."/>
            <person name="Martin R."/>
            <person name="Neiman A.M."/>
            <person name="Nikolaou E."/>
            <person name="Quail M.A."/>
            <person name="Quinn J."/>
            <person name="Santos M.C."/>
            <person name="Schmitzberger F.F."/>
            <person name="Sherlock G."/>
            <person name="Shah P."/>
            <person name="Silverstein K.A."/>
            <person name="Skrzypek M.S."/>
            <person name="Soll D."/>
            <person name="Staggs R."/>
            <person name="Stansfield I."/>
            <person name="Stumpf M.P."/>
            <person name="Sudbery P.E."/>
            <person name="Srikantha T."/>
            <person name="Zeng Q."/>
            <person name="Berman J."/>
            <person name="Berriman M."/>
            <person name="Heitman J."/>
            <person name="Gow N.A."/>
            <person name="Lorenz M.C."/>
            <person name="Birren B.W."/>
            <person name="Kellis M."/>
            <person name="Cuomo C.A."/>
        </authorList>
    </citation>
    <scope>NUCLEOTIDE SEQUENCE [LARGE SCALE GENOMIC DNA]</scope>
    <source>
        <strain evidence="1 2">ATCC 42720</strain>
    </source>
</reference>
<dbReference type="EMBL" id="CH408079">
    <property type="protein sequence ID" value="EEQ39787.1"/>
    <property type="molecule type" value="Genomic_DNA"/>
</dbReference>
<organism evidence="1 2">
    <name type="scientific">Clavispora lusitaniae (strain ATCC 42720)</name>
    <name type="common">Yeast</name>
    <name type="synonym">Candida lusitaniae</name>
    <dbReference type="NCBI Taxonomy" id="306902"/>
    <lineage>
        <taxon>Eukaryota</taxon>
        <taxon>Fungi</taxon>
        <taxon>Dikarya</taxon>
        <taxon>Ascomycota</taxon>
        <taxon>Saccharomycotina</taxon>
        <taxon>Pichiomycetes</taxon>
        <taxon>Metschnikowiaceae</taxon>
        <taxon>Clavispora</taxon>
    </lineage>
</organism>
<dbReference type="InParanoid" id="C4Y6Y1"/>
<dbReference type="HOGENOM" id="CLU_1440908_0_0_1"/>
<protein>
    <submittedName>
        <fullName evidence="1">Uncharacterized protein</fullName>
    </submittedName>
</protein>
<gene>
    <name evidence="1" type="ORF">CLUG_03915</name>
</gene>
<evidence type="ECO:0000313" key="2">
    <source>
        <dbReference type="Proteomes" id="UP000007703"/>
    </source>
</evidence>
<accession>C4Y6Y1</accession>
<name>C4Y6Y1_CLAL4</name>
<dbReference type="VEuPathDB" id="FungiDB:CLUG_03915"/>
<sequence>MWVTETTWFLQVAKRRRKSFKRKRISESSRYSIPKMFLVPFAMSACSPIFSKENIWMSAFVVQRDLNGVGSRFCCFFNLGRNVKSTMSIFTSAKPISTTTRHGVCQKWITLLFRPQSSRKSWHSFISLFWVHAVSLKCDTIIIICYTTRILTRAAQYWTWSFVKSSSNGKDRTQHFSQSQVQISCLGI</sequence>
<dbReference type="KEGG" id="clu:CLUG_03915"/>
<dbReference type="AlphaFoldDB" id="C4Y6Y1"/>
<proteinExistence type="predicted"/>
<evidence type="ECO:0000313" key="1">
    <source>
        <dbReference type="EMBL" id="EEQ39787.1"/>
    </source>
</evidence>